<dbReference type="SUPFAM" id="SSF55298">
    <property type="entry name" value="YjgF-like"/>
    <property type="match status" value="1"/>
</dbReference>
<dbReference type="PANTHER" id="PTHR11803:SF39">
    <property type="entry name" value="2-IMINOBUTANOATE_2-IMINOPROPANOATE DEAMINASE"/>
    <property type="match status" value="1"/>
</dbReference>
<dbReference type="Gene3D" id="3.30.1330.40">
    <property type="entry name" value="RutC-like"/>
    <property type="match status" value="1"/>
</dbReference>
<protein>
    <submittedName>
        <fullName evidence="1">Enamine deaminase RidA</fullName>
    </submittedName>
</protein>
<dbReference type="InterPro" id="IPR006175">
    <property type="entry name" value="YjgF/YER057c/UK114"/>
</dbReference>
<dbReference type="EMBL" id="PYEP01000003">
    <property type="protein sequence ID" value="PSN08344.1"/>
    <property type="molecule type" value="Genomic_DNA"/>
</dbReference>
<dbReference type="Pfam" id="PF01042">
    <property type="entry name" value="Ribonuc_L-PSP"/>
    <property type="match status" value="1"/>
</dbReference>
<dbReference type="RefSeq" id="WP_106876994.1">
    <property type="nucleotide sequence ID" value="NZ_PYEP01000003.1"/>
</dbReference>
<accession>A0A2P8VLB4</accession>
<gene>
    <name evidence="1" type="ORF">C7G83_09245</name>
</gene>
<evidence type="ECO:0000313" key="1">
    <source>
        <dbReference type="EMBL" id="PSN08344.1"/>
    </source>
</evidence>
<proteinExistence type="predicted"/>
<dbReference type="GO" id="GO:0005829">
    <property type="term" value="C:cytosol"/>
    <property type="evidence" value="ECO:0007669"/>
    <property type="project" value="TreeGrafter"/>
</dbReference>
<reference evidence="1 2" key="1">
    <citation type="submission" date="2018-03" db="EMBL/GenBank/DDBJ databases">
        <title>Draft genome sequence of the first documented clinical Siccibacter turicensis isolate in Austria.</title>
        <authorList>
            <person name="Lepuschitz S."/>
            <person name="Pekard-Amenitsch S."/>
            <person name="Haunold R."/>
            <person name="Schill S."/>
            <person name="Mach R."/>
            <person name="Allerberger F."/>
            <person name="Ruppitsch W."/>
            <person name="Forsythe S.J."/>
        </authorList>
    </citation>
    <scope>NUCLEOTIDE SEQUENCE [LARGE SCALE GENOMIC DNA]</scope>
    <source>
        <strain evidence="1 2">6100069499-17</strain>
    </source>
</reference>
<dbReference type="OrthoDB" id="6196780at2"/>
<dbReference type="PANTHER" id="PTHR11803">
    <property type="entry name" value="2-IMINOBUTANOATE/2-IMINOPROPANOATE DEAMINASE RIDA"/>
    <property type="match status" value="1"/>
</dbReference>
<dbReference type="AlphaFoldDB" id="A0A2P8VLB4"/>
<dbReference type="InterPro" id="IPR035959">
    <property type="entry name" value="RutC-like_sf"/>
</dbReference>
<dbReference type="Proteomes" id="UP000240212">
    <property type="component" value="Unassembled WGS sequence"/>
</dbReference>
<comment type="caution">
    <text evidence="1">The sequence shown here is derived from an EMBL/GenBank/DDBJ whole genome shotgun (WGS) entry which is preliminary data.</text>
</comment>
<name>A0A2P8VLB4_9ENTR</name>
<dbReference type="STRING" id="1388748.GCA_000463155_02802"/>
<evidence type="ECO:0000313" key="2">
    <source>
        <dbReference type="Proteomes" id="UP000240212"/>
    </source>
</evidence>
<dbReference type="CDD" id="cd00448">
    <property type="entry name" value="YjgF_YER057c_UK114_family"/>
    <property type="match status" value="1"/>
</dbReference>
<dbReference type="GO" id="GO:0019239">
    <property type="term" value="F:deaminase activity"/>
    <property type="evidence" value="ECO:0007669"/>
    <property type="project" value="TreeGrafter"/>
</dbReference>
<keyword evidence="2" id="KW-1185">Reference proteome</keyword>
<sequence>MIHLERKNYAQLGTVTAPYVHAVKHNDTLYVSGLTAFGSAAQGQDMASQAQEIFRQLKVIAAAENTALSALIKVTIFVTSLDALPALREVLFANFEESLPASSLVQVSDLFSPDLNVEIEAVLALD</sequence>
<organism evidence="1 2">
    <name type="scientific">Siccibacter turicensis</name>
    <dbReference type="NCBI Taxonomy" id="357233"/>
    <lineage>
        <taxon>Bacteria</taxon>
        <taxon>Pseudomonadati</taxon>
        <taxon>Pseudomonadota</taxon>
        <taxon>Gammaproteobacteria</taxon>
        <taxon>Enterobacterales</taxon>
        <taxon>Enterobacteriaceae</taxon>
        <taxon>Siccibacter</taxon>
    </lineage>
</organism>